<dbReference type="AlphaFoldDB" id="A0A679J484"/>
<dbReference type="RefSeq" id="WP_339091097.1">
    <property type="nucleotide sequence ID" value="NZ_LR743507.1"/>
</dbReference>
<name>A0A679J484_VARPD</name>
<feature type="transmembrane region" description="Helical" evidence="1">
    <location>
        <begin position="273"/>
        <end position="295"/>
    </location>
</feature>
<dbReference type="InterPro" id="IPR002656">
    <property type="entry name" value="Acyl_transf_3_dom"/>
</dbReference>
<feature type="domain" description="Acyltransferase 3" evidence="2">
    <location>
        <begin position="7"/>
        <end position="322"/>
    </location>
</feature>
<feature type="transmembrane region" description="Helical" evidence="1">
    <location>
        <begin position="43"/>
        <end position="67"/>
    </location>
</feature>
<dbReference type="Pfam" id="PF01757">
    <property type="entry name" value="Acyl_transf_3"/>
    <property type="match status" value="1"/>
</dbReference>
<accession>A0A679J484</accession>
<keyword evidence="1" id="KW-0472">Membrane</keyword>
<organism evidence="3">
    <name type="scientific">Variovorax paradoxus</name>
    <dbReference type="NCBI Taxonomy" id="34073"/>
    <lineage>
        <taxon>Bacteria</taxon>
        <taxon>Pseudomonadati</taxon>
        <taxon>Pseudomonadota</taxon>
        <taxon>Betaproteobacteria</taxon>
        <taxon>Burkholderiales</taxon>
        <taxon>Comamonadaceae</taxon>
        <taxon>Variovorax</taxon>
    </lineage>
</organism>
<protein>
    <recommendedName>
        <fullName evidence="2">Acyltransferase 3 domain-containing protein</fullName>
    </recommendedName>
</protein>
<feature type="transmembrane region" description="Helical" evidence="1">
    <location>
        <begin position="192"/>
        <end position="212"/>
    </location>
</feature>
<feature type="transmembrane region" description="Helical" evidence="1">
    <location>
        <begin position="166"/>
        <end position="186"/>
    </location>
</feature>
<feature type="transmembrane region" description="Helical" evidence="1">
    <location>
        <begin position="79"/>
        <end position="104"/>
    </location>
</feature>
<gene>
    <name evidence="3" type="ORF">VVAX_03520</name>
</gene>
<evidence type="ECO:0000313" key="3">
    <source>
        <dbReference type="EMBL" id="CAA2105977.1"/>
    </source>
</evidence>
<dbReference type="GO" id="GO:0016747">
    <property type="term" value="F:acyltransferase activity, transferring groups other than amino-acyl groups"/>
    <property type="evidence" value="ECO:0007669"/>
    <property type="project" value="InterPro"/>
</dbReference>
<dbReference type="EMBL" id="LR743507">
    <property type="protein sequence ID" value="CAA2105977.1"/>
    <property type="molecule type" value="Genomic_DNA"/>
</dbReference>
<feature type="transmembrane region" description="Helical" evidence="1">
    <location>
        <begin position="133"/>
        <end position="154"/>
    </location>
</feature>
<feature type="transmembrane region" description="Helical" evidence="1">
    <location>
        <begin position="307"/>
        <end position="325"/>
    </location>
</feature>
<feature type="transmembrane region" description="Helical" evidence="1">
    <location>
        <begin position="244"/>
        <end position="261"/>
    </location>
</feature>
<reference evidence="3" key="1">
    <citation type="submission" date="2019-12" db="EMBL/GenBank/DDBJ databases">
        <authorList>
            <person name="Cremers G."/>
        </authorList>
    </citation>
    <scope>NUCLEOTIDE SEQUENCE</scope>
    <source>
        <strain evidence="3">Vvax</strain>
    </source>
</reference>
<proteinExistence type="predicted"/>
<evidence type="ECO:0000259" key="2">
    <source>
        <dbReference type="Pfam" id="PF01757"/>
    </source>
</evidence>
<keyword evidence="1" id="KW-1133">Transmembrane helix</keyword>
<evidence type="ECO:0000256" key="1">
    <source>
        <dbReference type="SAM" id="Phobius"/>
    </source>
</evidence>
<dbReference type="InterPro" id="IPR050879">
    <property type="entry name" value="Acyltransferase_3"/>
</dbReference>
<keyword evidence="1" id="KW-0812">Transmembrane</keyword>
<feature type="transmembrane region" description="Helical" evidence="1">
    <location>
        <begin position="12"/>
        <end position="31"/>
    </location>
</feature>
<sequence length="358" mass="39318">MDKKRIDALNGLRGAAACAVALEHFVISNTYTVPGDLRFEVSAFIGGVAVAVFFLISGFVTPIALGSTSAREFLIRRALRLYPVFAVCCLLHVAVGILVGNYAANFDMARLYFLMVSLVGGLWEPPHAMPQPVVWTLQIELKFYLICAAILWISRGSWASINRLSLGFLILVAMFAFKFPGLGPAWTGDIGFAATMLPFMFIAFFASLHFTGRISAGDMWLGMLASSCVFLMGPMRLFTSWGTPLLSFVLAAAIFGAVFVYRNSIPFLRGRVANFVGEISYPMYAIHTSVSTLVFSYTPHGKLPLKFALYVPGVLLASYVIHRWVEKPAIALSKRLAPGRRNESKPVDLPAELQLGRR</sequence>
<feature type="transmembrane region" description="Helical" evidence="1">
    <location>
        <begin position="219"/>
        <end position="238"/>
    </location>
</feature>
<dbReference type="PANTHER" id="PTHR23028">
    <property type="entry name" value="ACETYLTRANSFERASE"/>
    <property type="match status" value="1"/>
</dbReference>